<keyword evidence="2" id="KW-1185">Reference proteome</keyword>
<organism evidence="1 2">
    <name type="scientific">Cichorium intybus</name>
    <name type="common">Chicory</name>
    <dbReference type="NCBI Taxonomy" id="13427"/>
    <lineage>
        <taxon>Eukaryota</taxon>
        <taxon>Viridiplantae</taxon>
        <taxon>Streptophyta</taxon>
        <taxon>Embryophyta</taxon>
        <taxon>Tracheophyta</taxon>
        <taxon>Spermatophyta</taxon>
        <taxon>Magnoliopsida</taxon>
        <taxon>eudicotyledons</taxon>
        <taxon>Gunneridae</taxon>
        <taxon>Pentapetalae</taxon>
        <taxon>asterids</taxon>
        <taxon>campanulids</taxon>
        <taxon>Asterales</taxon>
        <taxon>Asteraceae</taxon>
        <taxon>Cichorioideae</taxon>
        <taxon>Cichorieae</taxon>
        <taxon>Cichoriinae</taxon>
        <taxon>Cichorium</taxon>
    </lineage>
</organism>
<proteinExistence type="predicted"/>
<evidence type="ECO:0000313" key="1">
    <source>
        <dbReference type="EMBL" id="KAI3721676.1"/>
    </source>
</evidence>
<reference evidence="2" key="1">
    <citation type="journal article" date="2022" name="Mol. Ecol. Resour.">
        <title>The genomes of chicory, endive, great burdock and yacon provide insights into Asteraceae palaeo-polyploidization history and plant inulin production.</title>
        <authorList>
            <person name="Fan W."/>
            <person name="Wang S."/>
            <person name="Wang H."/>
            <person name="Wang A."/>
            <person name="Jiang F."/>
            <person name="Liu H."/>
            <person name="Zhao H."/>
            <person name="Xu D."/>
            <person name="Zhang Y."/>
        </authorList>
    </citation>
    <scope>NUCLEOTIDE SEQUENCE [LARGE SCALE GENOMIC DNA]</scope>
    <source>
        <strain evidence="2">cv. Punajuju</strain>
    </source>
</reference>
<name>A0ACB9BIH3_CICIN</name>
<evidence type="ECO:0000313" key="2">
    <source>
        <dbReference type="Proteomes" id="UP001055811"/>
    </source>
</evidence>
<gene>
    <name evidence="1" type="ORF">L2E82_32693</name>
</gene>
<dbReference type="EMBL" id="CM042014">
    <property type="protein sequence ID" value="KAI3721676.1"/>
    <property type="molecule type" value="Genomic_DNA"/>
</dbReference>
<reference evidence="1 2" key="2">
    <citation type="journal article" date="2022" name="Mol. Ecol. Resour.">
        <title>The genomes of chicory, endive, great burdock and yacon provide insights into Asteraceae paleo-polyploidization history and plant inulin production.</title>
        <authorList>
            <person name="Fan W."/>
            <person name="Wang S."/>
            <person name="Wang H."/>
            <person name="Wang A."/>
            <person name="Jiang F."/>
            <person name="Liu H."/>
            <person name="Zhao H."/>
            <person name="Xu D."/>
            <person name="Zhang Y."/>
        </authorList>
    </citation>
    <scope>NUCLEOTIDE SEQUENCE [LARGE SCALE GENOMIC DNA]</scope>
    <source>
        <strain evidence="2">cv. Punajuju</strain>
        <tissue evidence="1">Leaves</tissue>
    </source>
</reference>
<comment type="caution">
    <text evidence="1">The sequence shown here is derived from an EMBL/GenBank/DDBJ whole genome shotgun (WGS) entry which is preliminary data.</text>
</comment>
<protein>
    <submittedName>
        <fullName evidence="1">Uncharacterized protein</fullName>
    </submittedName>
</protein>
<dbReference type="Proteomes" id="UP001055811">
    <property type="component" value="Linkage Group LG06"/>
</dbReference>
<accession>A0ACB9BIH3</accession>
<sequence length="126" mass="14149">MKSTSYHNVVTNPHVINLMYVLNCSSLIKRNSFSIRADQPSISSPDSLTFEFLQQRVKSNSILVPSARVIKVILTLTPLPPLLPKIHYWVKSLVNTLTSKLRLALLVQPNMLPSYGILMVSNSLFV</sequence>